<evidence type="ECO:0000313" key="3">
    <source>
        <dbReference type="EMBL" id="QLH51602.1"/>
    </source>
</evidence>
<reference evidence="3 4" key="1">
    <citation type="journal article" date="2019" name="Microbiome">
        <title>Annotated bacterial chromosomes from frame-shift-corrected long-read metagenomic data.</title>
        <authorList>
            <person name="Arumugam K."/>
            <person name="Bagci C."/>
            <person name="Bessarab I."/>
            <person name="Beier S."/>
            <person name="Buchfink B."/>
            <person name="Gorska A."/>
            <person name="Qiu G."/>
            <person name="Huson D.H."/>
            <person name="Williams R.B.H."/>
        </authorList>
    </citation>
    <scope>NUCLEOTIDE SEQUENCE [LARGE SCALE GENOMIC DNA]</scope>
    <source>
        <strain evidence="3">SSA1</strain>
    </source>
</reference>
<name>A0A7D5SGU7_9PROT</name>
<evidence type="ECO:0000256" key="2">
    <source>
        <dbReference type="SAM" id="Phobius"/>
    </source>
</evidence>
<proteinExistence type="predicted"/>
<keyword evidence="2" id="KW-1133">Transmembrane helix</keyword>
<evidence type="ECO:0000256" key="1">
    <source>
        <dbReference type="SAM" id="MobiDB-lite"/>
    </source>
</evidence>
<protein>
    <submittedName>
        <fullName evidence="3">Cell wall hydrolase</fullName>
    </submittedName>
</protein>
<organism evidence="3 4">
    <name type="scientific">Candidatus Accumulibacter cognatus</name>
    <dbReference type="NCBI Taxonomy" id="2954383"/>
    <lineage>
        <taxon>Bacteria</taxon>
        <taxon>Pseudomonadati</taxon>
        <taxon>Pseudomonadota</taxon>
        <taxon>Betaproteobacteria</taxon>
        <taxon>Candidatus Accumulibacter</taxon>
    </lineage>
</organism>
<keyword evidence="2" id="KW-0472">Membrane</keyword>
<sequence length="291" mass="30569">MDHHTAQIVMLVAVLAVLAVLAVVSLAFAVSGRRGASAESAGWQGPGGAGRETLAAAGALPVAAFAALACGLLAAHAAVADDLPSCLRRVAEQAPRDILLAVRPGDEELLARLVYAEARSTGFADDLRVARGIAWGAMNRVRLAEVSASARRRYGSGVAGVIFQPQQFNPAVSRRSPFAADFLCPQDAAAWRLAVEAAGRALRGHGNPLLDTAWERRHGLSLVVNFYYPHSPQARAPLAPWEGSTGLRFIGEPESVDLPPAARVRFYRLDRPPADLDPAARGPSPPADGGT</sequence>
<feature type="region of interest" description="Disordered" evidence="1">
    <location>
        <begin position="270"/>
        <end position="291"/>
    </location>
</feature>
<evidence type="ECO:0000313" key="4">
    <source>
        <dbReference type="Proteomes" id="UP000509684"/>
    </source>
</evidence>
<dbReference type="InterPro" id="IPR042047">
    <property type="entry name" value="SleB_dom1"/>
</dbReference>
<dbReference type="GO" id="GO:0016787">
    <property type="term" value="F:hydrolase activity"/>
    <property type="evidence" value="ECO:0007669"/>
    <property type="project" value="UniProtKB-KW"/>
</dbReference>
<keyword evidence="2" id="KW-0812">Transmembrane</keyword>
<feature type="transmembrane region" description="Helical" evidence="2">
    <location>
        <begin position="54"/>
        <end position="79"/>
    </location>
</feature>
<keyword evidence="3" id="KW-0378">Hydrolase</keyword>
<dbReference type="KEGG" id="acog:HWD57_18700"/>
<dbReference type="Proteomes" id="UP000509684">
    <property type="component" value="Chromosome"/>
</dbReference>
<dbReference type="AlphaFoldDB" id="A0A7D5SGU7"/>
<dbReference type="Gene3D" id="1.10.10.2520">
    <property type="entry name" value="Cell wall hydrolase SleB, domain 1"/>
    <property type="match status" value="1"/>
</dbReference>
<accession>A0A7D5SGU7</accession>
<dbReference type="EMBL" id="CP058708">
    <property type="protein sequence ID" value="QLH51602.1"/>
    <property type="molecule type" value="Genomic_DNA"/>
</dbReference>
<gene>
    <name evidence="3" type="ORF">HWD57_18700</name>
</gene>